<dbReference type="Gene3D" id="3.90.1140.10">
    <property type="entry name" value="Cyclic phosphodiesterase"/>
    <property type="match status" value="1"/>
</dbReference>
<organism evidence="1 2">
    <name type="scientific">Thermoleptolyngbya sichuanensis A183</name>
    <dbReference type="NCBI Taxonomy" id="2737172"/>
    <lineage>
        <taxon>Bacteria</taxon>
        <taxon>Bacillati</taxon>
        <taxon>Cyanobacteriota</taxon>
        <taxon>Cyanophyceae</taxon>
        <taxon>Oculatellales</taxon>
        <taxon>Oculatellaceae</taxon>
        <taxon>Thermoleptolyngbya</taxon>
        <taxon>Thermoleptolyngbya sichuanensis</taxon>
    </lineage>
</organism>
<dbReference type="KEGG" id="theu:HPC62_12390"/>
<dbReference type="EMBL" id="CP053661">
    <property type="protein sequence ID" value="QKD82876.1"/>
    <property type="molecule type" value="Genomic_DNA"/>
</dbReference>
<dbReference type="PANTHER" id="PTHR40037">
    <property type="entry name" value="PHOSPHOESTERASE YJCG-RELATED"/>
    <property type="match status" value="1"/>
</dbReference>
<protein>
    <submittedName>
        <fullName evidence="1">2'-5' RNA ligase family protein</fullName>
    </submittedName>
</protein>
<dbReference type="Pfam" id="PF13563">
    <property type="entry name" value="2_5_RNA_ligase2"/>
    <property type="match status" value="1"/>
</dbReference>
<evidence type="ECO:0000313" key="1">
    <source>
        <dbReference type="EMBL" id="QKD82876.1"/>
    </source>
</evidence>
<evidence type="ECO:0000313" key="2">
    <source>
        <dbReference type="Proteomes" id="UP000505210"/>
    </source>
</evidence>
<gene>
    <name evidence="1" type="ORF">HPC62_12390</name>
</gene>
<dbReference type="InterPro" id="IPR009097">
    <property type="entry name" value="Cyclic_Pdiesterase"/>
</dbReference>
<dbReference type="Proteomes" id="UP000505210">
    <property type="component" value="Chromosome"/>
</dbReference>
<sequence length="203" mass="22658">MVDTTARFFIALVPPPAIQNYANGVIQELGDRFQTHTAKAPPHVTLQPPFEWSPARADRLTEELAAFAQRQSSVPVHLLGFGQFSPRVLYIHVERSPALLALQATLAEHLEQTLGIVDPKAKRRRFTPHVTVASRNITPYTFQQAWALLKERPLDLRFSGDCLTLLKHDGHEWQIYQEFALLTPARPSTEPGGVIGVGDRPIG</sequence>
<keyword evidence="2" id="KW-1185">Reference proteome</keyword>
<keyword evidence="1" id="KW-0436">Ligase</keyword>
<dbReference type="GO" id="GO:0016874">
    <property type="term" value="F:ligase activity"/>
    <property type="evidence" value="ECO:0007669"/>
    <property type="project" value="UniProtKB-KW"/>
</dbReference>
<dbReference type="InterPro" id="IPR050580">
    <property type="entry name" value="2H_phosphoesterase_YjcG-like"/>
</dbReference>
<dbReference type="RefSeq" id="WP_172356075.1">
    <property type="nucleotide sequence ID" value="NZ_CP053661.1"/>
</dbReference>
<dbReference type="PANTHER" id="PTHR40037:SF1">
    <property type="entry name" value="PHOSPHOESTERASE SAOUHSC_00951-RELATED"/>
    <property type="match status" value="1"/>
</dbReference>
<dbReference type="AlphaFoldDB" id="A0A6M8BF28"/>
<accession>A0A6M8BF28</accession>
<reference evidence="1 2" key="1">
    <citation type="submission" date="2020-05" db="EMBL/GenBank/DDBJ databases">
        <title>Complete genome sequence of of a novel Thermoleptolyngbya strain isolated from hot springs of Ganzi, Sichuan China.</title>
        <authorList>
            <person name="Tang J."/>
            <person name="Daroch M."/>
            <person name="Li L."/>
            <person name="Waleron K."/>
            <person name="Waleron M."/>
            <person name="Waleron M."/>
        </authorList>
    </citation>
    <scope>NUCLEOTIDE SEQUENCE [LARGE SCALE GENOMIC DNA]</scope>
    <source>
        <strain evidence="1 2">PKUAC-SCTA183</strain>
    </source>
</reference>
<name>A0A6M8BF28_9CYAN</name>
<dbReference type="SUPFAM" id="SSF55144">
    <property type="entry name" value="LigT-like"/>
    <property type="match status" value="1"/>
</dbReference>
<proteinExistence type="predicted"/>